<evidence type="ECO:0000259" key="7">
    <source>
        <dbReference type="Pfam" id="PF01397"/>
    </source>
</evidence>
<keyword evidence="4" id="KW-0456">Lyase</keyword>
<dbReference type="SUPFAM" id="SSF48576">
    <property type="entry name" value="Terpenoid synthases"/>
    <property type="match status" value="1"/>
</dbReference>
<dbReference type="PANTHER" id="PTHR31739">
    <property type="entry name" value="ENT-COPALYL DIPHOSPHATE SYNTHASE, CHLOROPLASTIC"/>
    <property type="match status" value="1"/>
</dbReference>
<dbReference type="GO" id="GO:0033331">
    <property type="term" value="P:ent-kaurene metabolic process"/>
    <property type="evidence" value="ECO:0007669"/>
    <property type="project" value="UniProtKB-ARBA"/>
</dbReference>
<dbReference type="InterPro" id="IPR008930">
    <property type="entry name" value="Terpenoid_cyclase/PrenylTrfase"/>
</dbReference>
<evidence type="ECO:0000313" key="10">
    <source>
        <dbReference type="Proteomes" id="UP001642360"/>
    </source>
</evidence>
<evidence type="ECO:0000256" key="3">
    <source>
        <dbReference type="ARBA" id="ARBA00022842"/>
    </source>
</evidence>
<evidence type="ECO:0000256" key="6">
    <source>
        <dbReference type="ARBA" id="ARBA00066670"/>
    </source>
</evidence>
<dbReference type="Gene3D" id="1.50.10.130">
    <property type="entry name" value="Terpene synthase, N-terminal domain"/>
    <property type="match status" value="1"/>
</dbReference>
<dbReference type="Proteomes" id="UP001642360">
    <property type="component" value="Unassembled WGS sequence"/>
</dbReference>
<dbReference type="InterPro" id="IPR036965">
    <property type="entry name" value="Terpene_synth_N_sf"/>
</dbReference>
<evidence type="ECO:0000259" key="8">
    <source>
        <dbReference type="Pfam" id="PF03936"/>
    </source>
</evidence>
<dbReference type="InterPro" id="IPR050148">
    <property type="entry name" value="Terpene_synthase-like"/>
</dbReference>
<dbReference type="EMBL" id="CAUOFW020001150">
    <property type="protein sequence ID" value="CAK9141571.1"/>
    <property type="molecule type" value="Genomic_DNA"/>
</dbReference>
<feature type="domain" description="Terpene synthase metal-binding" evidence="8">
    <location>
        <begin position="261"/>
        <end position="495"/>
    </location>
</feature>
<dbReference type="GO" id="GO:0046872">
    <property type="term" value="F:metal ion binding"/>
    <property type="evidence" value="ECO:0007669"/>
    <property type="project" value="UniProtKB-KW"/>
</dbReference>
<dbReference type="GO" id="GO:0009899">
    <property type="term" value="F:ent-kaurene synthase activity"/>
    <property type="evidence" value="ECO:0007669"/>
    <property type="project" value="UniProtKB-EC"/>
</dbReference>
<evidence type="ECO:0000313" key="9">
    <source>
        <dbReference type="EMBL" id="CAK9141571.1"/>
    </source>
</evidence>
<dbReference type="InterPro" id="IPR001906">
    <property type="entry name" value="Terpene_synth_N"/>
</dbReference>
<dbReference type="Pfam" id="PF01397">
    <property type="entry name" value="Terpene_synth"/>
    <property type="match status" value="1"/>
</dbReference>
<comment type="cofactor">
    <cofactor evidence="1">
        <name>Mg(2+)</name>
        <dbReference type="ChEBI" id="CHEBI:18420"/>
    </cofactor>
</comment>
<comment type="caution">
    <text evidence="9">The sequence shown here is derived from an EMBL/GenBank/DDBJ whole genome shotgun (WGS) entry which is preliminary data.</text>
</comment>
<gene>
    <name evidence="9" type="ORF">ILEXP_LOCUS9166</name>
</gene>
<reference evidence="9 10" key="1">
    <citation type="submission" date="2024-02" db="EMBL/GenBank/DDBJ databases">
        <authorList>
            <person name="Vignale AGUSTIN F."/>
            <person name="Sosa J E."/>
            <person name="Modenutti C."/>
        </authorList>
    </citation>
    <scope>NUCLEOTIDE SEQUENCE [LARGE SCALE GENOMIC DNA]</scope>
</reference>
<dbReference type="SUPFAM" id="SSF48239">
    <property type="entry name" value="Terpenoid cyclases/Protein prenyltransferases"/>
    <property type="match status" value="1"/>
</dbReference>
<evidence type="ECO:0000256" key="4">
    <source>
        <dbReference type="ARBA" id="ARBA00023239"/>
    </source>
</evidence>
<dbReference type="GO" id="GO:0016102">
    <property type="term" value="P:diterpenoid biosynthetic process"/>
    <property type="evidence" value="ECO:0007669"/>
    <property type="project" value="UniProtKB-ARBA"/>
</dbReference>
<evidence type="ECO:0000256" key="1">
    <source>
        <dbReference type="ARBA" id="ARBA00001946"/>
    </source>
</evidence>
<proteinExistence type="predicted"/>
<dbReference type="InterPro" id="IPR005630">
    <property type="entry name" value="Terpene_synthase_metal-bd"/>
</dbReference>
<feature type="domain" description="Terpene synthase N-terminal" evidence="7">
    <location>
        <begin position="11"/>
        <end position="168"/>
    </location>
</feature>
<organism evidence="9 10">
    <name type="scientific">Ilex paraguariensis</name>
    <name type="common">yerba mate</name>
    <dbReference type="NCBI Taxonomy" id="185542"/>
    <lineage>
        <taxon>Eukaryota</taxon>
        <taxon>Viridiplantae</taxon>
        <taxon>Streptophyta</taxon>
        <taxon>Embryophyta</taxon>
        <taxon>Tracheophyta</taxon>
        <taxon>Spermatophyta</taxon>
        <taxon>Magnoliopsida</taxon>
        <taxon>eudicotyledons</taxon>
        <taxon>Gunneridae</taxon>
        <taxon>Pentapetalae</taxon>
        <taxon>asterids</taxon>
        <taxon>campanulids</taxon>
        <taxon>Aquifoliales</taxon>
        <taxon>Aquifoliaceae</taxon>
        <taxon>Ilex</taxon>
    </lineage>
</organism>
<dbReference type="Pfam" id="PF03936">
    <property type="entry name" value="Terpene_synth_C"/>
    <property type="match status" value="1"/>
</dbReference>
<dbReference type="FunFam" id="1.10.600.10:FF:000036">
    <property type="entry name" value="cis-abienol synthase, chloroplastic"/>
    <property type="match status" value="1"/>
</dbReference>
<dbReference type="InterPro" id="IPR008949">
    <property type="entry name" value="Isoprenoid_synthase_dom_sf"/>
</dbReference>
<protein>
    <recommendedName>
        <fullName evidence="6">ent-kaurene synthase</fullName>
        <ecNumber evidence="6">4.2.3.19</ecNumber>
    </recommendedName>
</protein>
<name>A0ABC8R998_9AQUA</name>
<evidence type="ECO:0000256" key="5">
    <source>
        <dbReference type="ARBA" id="ARBA00050853"/>
    </source>
</evidence>
<sequence>MACAFMATEDPKLMDRLQNLVQKCPYGVPAMYPTDEELIKLCMVNHIQRLGLAEHFNEEIEEILSHVYRTYNHNESRPTTVLNLAPAKIYKDSLAFRLLRMHGYNVTPWKFCWFLLHEDILNHIEENHEHFTSAMYNVYRATDLMFKGEYELEEARSLSGKVLEKAITLGTQGHNLAIFPGFQRLIENELSVPWLARLDHLDHRLWIEENKGYPPWIGKPSFFRNQTLLHNEKLMKLAVKNYEFRQTTYKNELEVMKRWSKEWGLSDMGFGREKTTYCYFAFASSSSLPHNSMIRMIFAKTATLITVADDFFDMEGALNELKRLTDAVQRWNGEGLTGHGKVIFNALDGLVSDLASEHLLQQGSNITKNLRDIWRETFVSWLVESTWSKTGYVPSMAEYLEFGATSIGTHTMTLPASCFLSSSLSPEKINPVRYETVTKLLMAIARLLNDTQSYQKEIEDGKINFVLLHMRENPEATIDDSIAYTREILEEKKKEFLQHVLMDGFSDLPKQCRLLHLSCLKVFNMFFNSTNLFDSNTELIQDIKKAIYVPLQVQNMTRVKLPLLVHSSPKKYSSITTAQFTHGLKYHNSRRIIRHPIPKIDSVDGCGKGFISTMFKFCFA</sequence>
<dbReference type="AlphaFoldDB" id="A0ABC8R998"/>
<dbReference type="FunFam" id="1.50.10.130:FF:000002">
    <property type="entry name" value="Ent-copalyl diphosphate synthase, chloroplastic"/>
    <property type="match status" value="1"/>
</dbReference>
<dbReference type="EC" id="4.2.3.19" evidence="6"/>
<evidence type="ECO:0000256" key="2">
    <source>
        <dbReference type="ARBA" id="ARBA00022723"/>
    </source>
</evidence>
<dbReference type="Gene3D" id="1.10.600.10">
    <property type="entry name" value="Farnesyl Diphosphate Synthase"/>
    <property type="match status" value="1"/>
</dbReference>
<dbReference type="PANTHER" id="PTHR31739:SF25">
    <property type="entry name" value="(E,E)-GERANYLLINALOOL SYNTHASE"/>
    <property type="match status" value="1"/>
</dbReference>
<comment type="catalytic activity">
    <reaction evidence="5">
        <text>ent-copalyl diphosphate = ent-kaur-16-ene + diphosphate</text>
        <dbReference type="Rhea" id="RHEA:22220"/>
        <dbReference type="ChEBI" id="CHEBI:15415"/>
        <dbReference type="ChEBI" id="CHEBI:33019"/>
        <dbReference type="ChEBI" id="CHEBI:58553"/>
        <dbReference type="EC" id="4.2.3.19"/>
    </reaction>
    <physiologicalReaction direction="left-to-right" evidence="5">
        <dbReference type="Rhea" id="RHEA:22221"/>
    </physiologicalReaction>
</comment>
<keyword evidence="10" id="KW-1185">Reference proteome</keyword>
<keyword evidence="3" id="KW-0460">Magnesium</keyword>
<accession>A0ABC8R998</accession>
<dbReference type="Gene3D" id="1.50.10.160">
    <property type="match status" value="1"/>
</dbReference>
<keyword evidence="2" id="KW-0479">Metal-binding</keyword>